<dbReference type="Proteomes" id="UP001153328">
    <property type="component" value="Unassembled WGS sequence"/>
</dbReference>
<comment type="caution">
    <text evidence="2">The sequence shown here is derived from an EMBL/GenBank/DDBJ whole genome shotgun (WGS) entry which is preliminary data.</text>
</comment>
<feature type="compositionally biased region" description="Basic residues" evidence="1">
    <location>
        <begin position="275"/>
        <end position="289"/>
    </location>
</feature>
<feature type="region of interest" description="Disordered" evidence="1">
    <location>
        <begin position="70"/>
        <end position="149"/>
    </location>
</feature>
<reference evidence="2" key="1">
    <citation type="submission" date="2021-06" db="EMBL/GenBank/DDBJ databases">
        <authorList>
            <person name="Arsene-Ploetze F."/>
        </authorList>
    </citation>
    <scope>NUCLEOTIDE SEQUENCE</scope>
    <source>
        <strain evidence="2">SBRY1</strain>
    </source>
</reference>
<feature type="compositionally biased region" description="Basic residues" evidence="1">
    <location>
        <begin position="112"/>
        <end position="139"/>
    </location>
</feature>
<evidence type="ECO:0000313" key="3">
    <source>
        <dbReference type="Proteomes" id="UP001153328"/>
    </source>
</evidence>
<evidence type="ECO:0000256" key="1">
    <source>
        <dbReference type="SAM" id="MobiDB-lite"/>
    </source>
</evidence>
<protein>
    <submittedName>
        <fullName evidence="2">Uncharacterized protein</fullName>
    </submittedName>
</protein>
<feature type="compositionally biased region" description="Basic and acidic residues" evidence="1">
    <location>
        <begin position="174"/>
        <end position="184"/>
    </location>
</feature>
<feature type="compositionally biased region" description="Basic and acidic residues" evidence="1">
    <location>
        <begin position="252"/>
        <end position="266"/>
    </location>
</feature>
<keyword evidence="3" id="KW-1185">Reference proteome</keyword>
<accession>A0A9W4M9V9</accession>
<feature type="compositionally biased region" description="Low complexity" evidence="1">
    <location>
        <begin position="8"/>
        <end position="41"/>
    </location>
</feature>
<sequence>MRRRRRPAAAGRAGQGSQDRAGPSGRGTAARTGGDAAAGTGRARRYPRDRRGSTSGLDLCQCANRLACRGRGPHDGRARRSCHAPVPTMTPQGAFDGTPQLRCAQPPFSAPRRPRRRRHRGPGCRPLARRCRPGRHPARRTSCGHGRLPVSHLGAGQHRELHRLQPADQLPDPDGGHPRHPGDLRRHHLALPGPGPRRRVPLRRPVRRRRHRPVRARARHRLARGQLGLQHPQHRHRARGLGGPAVLLHHRDVPRLRRADRGDLRQVRHPQGPQPHHRPLPGARHRPHRPGAELGLGALHAAGQRRLTA</sequence>
<feature type="region of interest" description="Disordered" evidence="1">
    <location>
        <begin position="166"/>
        <end position="201"/>
    </location>
</feature>
<name>A0A9W4M9V9_9ACTN</name>
<evidence type="ECO:0000313" key="2">
    <source>
        <dbReference type="EMBL" id="CAG7642041.1"/>
    </source>
</evidence>
<proteinExistence type="predicted"/>
<gene>
    <name evidence="2" type="ORF">SBRY_30601</name>
</gene>
<feature type="region of interest" description="Disordered" evidence="1">
    <location>
        <begin position="252"/>
        <end position="293"/>
    </location>
</feature>
<organism evidence="2 3">
    <name type="scientific">Actinacidiphila bryophytorum</name>
    <dbReference type="NCBI Taxonomy" id="1436133"/>
    <lineage>
        <taxon>Bacteria</taxon>
        <taxon>Bacillati</taxon>
        <taxon>Actinomycetota</taxon>
        <taxon>Actinomycetes</taxon>
        <taxon>Kitasatosporales</taxon>
        <taxon>Streptomycetaceae</taxon>
        <taxon>Actinacidiphila</taxon>
    </lineage>
</organism>
<dbReference type="EMBL" id="CAJVAX010000017">
    <property type="protein sequence ID" value="CAG7642041.1"/>
    <property type="molecule type" value="Genomic_DNA"/>
</dbReference>
<dbReference type="AlphaFoldDB" id="A0A9W4M9V9"/>
<feature type="region of interest" description="Disordered" evidence="1">
    <location>
        <begin position="1"/>
        <end position="54"/>
    </location>
</feature>